<sequence length="38" mass="4344">MNNTAIQSDSLSSAKRQIQIFKNSTKNYTFSEINKTYA</sequence>
<reference evidence="1" key="1">
    <citation type="submission" date="2014-09" db="EMBL/GenBank/DDBJ databases">
        <authorList>
            <person name="Magalhaes I.L.F."/>
            <person name="Oliveira U."/>
            <person name="Santos F.R."/>
            <person name="Vidigal T.H.D.A."/>
            <person name="Brescovit A.D."/>
            <person name="Santos A.J."/>
        </authorList>
    </citation>
    <scope>NUCLEOTIDE SEQUENCE</scope>
    <source>
        <tissue evidence="1">Shoot tissue taken approximately 20 cm above the soil surface</tissue>
    </source>
</reference>
<reference evidence="1" key="2">
    <citation type="journal article" date="2015" name="Data Brief">
        <title>Shoot transcriptome of the giant reed, Arundo donax.</title>
        <authorList>
            <person name="Barrero R.A."/>
            <person name="Guerrero F.D."/>
            <person name="Moolhuijzen P."/>
            <person name="Goolsby J.A."/>
            <person name="Tidwell J."/>
            <person name="Bellgard S.E."/>
            <person name="Bellgard M.I."/>
        </authorList>
    </citation>
    <scope>NUCLEOTIDE SEQUENCE</scope>
    <source>
        <tissue evidence="1">Shoot tissue taken approximately 20 cm above the soil surface</tissue>
    </source>
</reference>
<accession>A0A0A8YYH0</accession>
<proteinExistence type="predicted"/>
<name>A0A0A8YYH0_ARUDO</name>
<organism evidence="1">
    <name type="scientific">Arundo donax</name>
    <name type="common">Giant reed</name>
    <name type="synonym">Donax arundinaceus</name>
    <dbReference type="NCBI Taxonomy" id="35708"/>
    <lineage>
        <taxon>Eukaryota</taxon>
        <taxon>Viridiplantae</taxon>
        <taxon>Streptophyta</taxon>
        <taxon>Embryophyta</taxon>
        <taxon>Tracheophyta</taxon>
        <taxon>Spermatophyta</taxon>
        <taxon>Magnoliopsida</taxon>
        <taxon>Liliopsida</taxon>
        <taxon>Poales</taxon>
        <taxon>Poaceae</taxon>
        <taxon>PACMAD clade</taxon>
        <taxon>Arundinoideae</taxon>
        <taxon>Arundineae</taxon>
        <taxon>Arundo</taxon>
    </lineage>
</organism>
<protein>
    <submittedName>
        <fullName evidence="1">Uncharacterized protein</fullName>
    </submittedName>
</protein>
<dbReference type="AlphaFoldDB" id="A0A0A8YYH0"/>
<dbReference type="EMBL" id="GBRH01270258">
    <property type="protein sequence ID" value="JAD27637.1"/>
    <property type="molecule type" value="Transcribed_RNA"/>
</dbReference>
<evidence type="ECO:0000313" key="1">
    <source>
        <dbReference type="EMBL" id="JAD27637.1"/>
    </source>
</evidence>